<evidence type="ECO:0000259" key="8">
    <source>
        <dbReference type="PROSITE" id="PS50089"/>
    </source>
</evidence>
<evidence type="ECO:0000256" key="6">
    <source>
        <dbReference type="PROSITE-ProRule" id="PRU00376"/>
    </source>
</evidence>
<dbReference type="PROSITE" id="PS51037">
    <property type="entry name" value="YEATS"/>
    <property type="match status" value="1"/>
</dbReference>
<evidence type="ECO:0000256" key="2">
    <source>
        <dbReference type="ARBA" id="ARBA00022771"/>
    </source>
</evidence>
<feature type="region of interest" description="Disordered" evidence="7">
    <location>
        <begin position="286"/>
        <end position="306"/>
    </location>
</feature>
<reference evidence="10 11" key="1">
    <citation type="journal article" date="2023" name="G3 (Bethesda)">
        <title>A chromosome-level genome assembly of Zasmidium syzygii isolated from banana leaves.</title>
        <authorList>
            <person name="van Westerhoven A.C."/>
            <person name="Mehrabi R."/>
            <person name="Talebi R."/>
            <person name="Steentjes M.B.F."/>
            <person name="Corcolon B."/>
            <person name="Chong P.A."/>
            <person name="Kema G.H.J."/>
            <person name="Seidl M.F."/>
        </authorList>
    </citation>
    <scope>NUCLEOTIDE SEQUENCE [LARGE SCALE GENOMIC DNA]</scope>
    <source>
        <strain evidence="10 11">P124</strain>
    </source>
</reference>
<evidence type="ECO:0000313" key="11">
    <source>
        <dbReference type="Proteomes" id="UP001305779"/>
    </source>
</evidence>
<dbReference type="Pfam" id="PF13445">
    <property type="entry name" value="zf-RING_UBOX"/>
    <property type="match status" value="1"/>
</dbReference>
<gene>
    <name evidence="10" type="ORF">PRZ48_000299</name>
</gene>
<dbReference type="InterPro" id="IPR038704">
    <property type="entry name" value="YEAST_sf"/>
</dbReference>
<dbReference type="PROSITE" id="PS50089">
    <property type="entry name" value="ZF_RING_2"/>
    <property type="match status" value="1"/>
</dbReference>
<dbReference type="InterPro" id="IPR027370">
    <property type="entry name" value="Znf-RING_euk"/>
</dbReference>
<dbReference type="InterPro" id="IPR001841">
    <property type="entry name" value="Znf_RING"/>
</dbReference>
<organism evidence="10 11">
    <name type="scientific">Zasmidium cellare</name>
    <name type="common">Wine cellar mold</name>
    <name type="synonym">Racodium cellare</name>
    <dbReference type="NCBI Taxonomy" id="395010"/>
    <lineage>
        <taxon>Eukaryota</taxon>
        <taxon>Fungi</taxon>
        <taxon>Dikarya</taxon>
        <taxon>Ascomycota</taxon>
        <taxon>Pezizomycotina</taxon>
        <taxon>Dothideomycetes</taxon>
        <taxon>Dothideomycetidae</taxon>
        <taxon>Mycosphaerellales</taxon>
        <taxon>Mycosphaerellaceae</taxon>
        <taxon>Zasmidium</taxon>
    </lineage>
</organism>
<keyword evidence="2 5" id="KW-0863">Zinc-finger</keyword>
<evidence type="ECO:0000256" key="4">
    <source>
        <dbReference type="ARBA" id="ARBA00023242"/>
    </source>
</evidence>
<evidence type="ECO:0000256" key="1">
    <source>
        <dbReference type="ARBA" id="ARBA00022723"/>
    </source>
</evidence>
<name>A0ABR0EYF0_ZASCE</name>
<dbReference type="InterPro" id="IPR055129">
    <property type="entry name" value="YEATS_dom"/>
</dbReference>
<keyword evidence="11" id="KW-1185">Reference proteome</keyword>
<dbReference type="InterPro" id="IPR013083">
    <property type="entry name" value="Znf_RING/FYVE/PHD"/>
</dbReference>
<keyword evidence="1" id="KW-0479">Metal-binding</keyword>
<feature type="domain" description="YEATS" evidence="9">
    <location>
        <begin position="154"/>
        <end position="325"/>
    </location>
</feature>
<comment type="caution">
    <text evidence="10">The sequence shown here is derived from an EMBL/GenBank/DDBJ whole genome shotgun (WGS) entry which is preliminary data.</text>
</comment>
<dbReference type="PROSITE" id="PS00518">
    <property type="entry name" value="ZF_RING_1"/>
    <property type="match status" value="1"/>
</dbReference>
<dbReference type="Gene3D" id="3.30.40.10">
    <property type="entry name" value="Zinc/RING finger domain, C3HC4 (zinc finger)"/>
    <property type="match status" value="1"/>
</dbReference>
<dbReference type="InterPro" id="IPR017907">
    <property type="entry name" value="Znf_RING_CS"/>
</dbReference>
<evidence type="ECO:0000259" key="9">
    <source>
        <dbReference type="PROSITE" id="PS51037"/>
    </source>
</evidence>
<dbReference type="Gene3D" id="2.60.40.1970">
    <property type="entry name" value="YEATS domain"/>
    <property type="match status" value="1"/>
</dbReference>
<feature type="compositionally biased region" description="Polar residues" evidence="7">
    <location>
        <begin position="19"/>
        <end position="45"/>
    </location>
</feature>
<dbReference type="Pfam" id="PF03366">
    <property type="entry name" value="YEATS"/>
    <property type="match status" value="1"/>
</dbReference>
<evidence type="ECO:0000256" key="5">
    <source>
        <dbReference type="PROSITE-ProRule" id="PRU00175"/>
    </source>
</evidence>
<comment type="subcellular location">
    <subcellularLocation>
        <location evidence="6">Nucleus</location>
    </subcellularLocation>
</comment>
<evidence type="ECO:0000256" key="3">
    <source>
        <dbReference type="ARBA" id="ARBA00022833"/>
    </source>
</evidence>
<feature type="domain" description="RING-type" evidence="8">
    <location>
        <begin position="58"/>
        <end position="120"/>
    </location>
</feature>
<proteinExistence type="predicted"/>
<keyword evidence="4 6" id="KW-0539">Nucleus</keyword>
<evidence type="ECO:0000256" key="7">
    <source>
        <dbReference type="SAM" id="MobiDB-lite"/>
    </source>
</evidence>
<feature type="region of interest" description="Disordered" evidence="7">
    <location>
        <begin position="1"/>
        <end position="53"/>
    </location>
</feature>
<dbReference type="PANTHER" id="PTHR15898:SF13">
    <property type="entry name" value="BIFUNCTIONAL APOPTOSIS REGULATOR"/>
    <property type="match status" value="1"/>
</dbReference>
<dbReference type="Proteomes" id="UP001305779">
    <property type="component" value="Unassembled WGS sequence"/>
</dbReference>
<dbReference type="SMART" id="SM00184">
    <property type="entry name" value="RING"/>
    <property type="match status" value="1"/>
</dbReference>
<keyword evidence="3" id="KW-0862">Zinc</keyword>
<sequence length="325" mass="37256">MSEAQAPRRSQRLRPRNQARPSTPQRTSRIATHQNGPRTPTVRPTQQDEDSVEEDDLCPICRLLLYNPVTTSCNHTLCASCMAHWADVSLSQQMTIVDVDEEPVPFNPVSELEARCPMCRTQTTATTDAVRTEALKAKYPALWAERETEEEGEGEMGGIQTLTVYVGNRHKMVESEDANQHEWAFFVKPSRTDIVEEVQFLLHPTFRPNRVIRQRAPYEIRRLGWGVFTLVAYVILKAGYSWVSDDAQDSPDGAPKGMLPLEWTLDFNGFGGKGSMGRCRLKVKNDHREWEDDASDEEERDNAEWGRVMRTYERDGRWEPQEKDE</sequence>
<dbReference type="SUPFAM" id="SSF57850">
    <property type="entry name" value="RING/U-box"/>
    <property type="match status" value="1"/>
</dbReference>
<accession>A0ABR0EYF0</accession>
<protein>
    <recommendedName>
        <fullName evidence="12">RING-type domain-containing protein</fullName>
    </recommendedName>
</protein>
<feature type="compositionally biased region" description="Acidic residues" evidence="7">
    <location>
        <begin position="291"/>
        <end position="301"/>
    </location>
</feature>
<dbReference type="PANTHER" id="PTHR15898">
    <property type="entry name" value="BIFUNCTIONAL APOPTOSIS REGULATOR"/>
    <property type="match status" value="1"/>
</dbReference>
<evidence type="ECO:0000313" key="10">
    <source>
        <dbReference type="EMBL" id="KAK4506567.1"/>
    </source>
</evidence>
<dbReference type="EMBL" id="JAXOVC010000001">
    <property type="protein sequence ID" value="KAK4506567.1"/>
    <property type="molecule type" value="Genomic_DNA"/>
</dbReference>
<evidence type="ECO:0008006" key="12">
    <source>
        <dbReference type="Google" id="ProtNLM"/>
    </source>
</evidence>